<protein>
    <submittedName>
        <fullName evidence="2">Nucleoside-diphosphate sugar epimerase</fullName>
    </submittedName>
</protein>
<dbReference type="RefSeq" id="WP_188527800.1">
    <property type="nucleotide sequence ID" value="NZ_BMGR01000001.1"/>
</dbReference>
<dbReference type="InterPro" id="IPR016040">
    <property type="entry name" value="NAD(P)-bd_dom"/>
</dbReference>
<proteinExistence type="predicted"/>
<name>A0A917CGE3_9BACL</name>
<keyword evidence="3" id="KW-1185">Reference proteome</keyword>
<evidence type="ECO:0000259" key="1">
    <source>
        <dbReference type="Pfam" id="PF13460"/>
    </source>
</evidence>
<dbReference type="PANTHER" id="PTHR14097:SF7">
    <property type="entry name" value="OXIDOREDUCTASE HTATIP2"/>
    <property type="match status" value="1"/>
</dbReference>
<dbReference type="InterPro" id="IPR036291">
    <property type="entry name" value="NAD(P)-bd_dom_sf"/>
</dbReference>
<organism evidence="2 3">
    <name type="scientific">Paenibacillus abyssi</name>
    <dbReference type="NCBI Taxonomy" id="1340531"/>
    <lineage>
        <taxon>Bacteria</taxon>
        <taxon>Bacillati</taxon>
        <taxon>Bacillota</taxon>
        <taxon>Bacilli</taxon>
        <taxon>Bacillales</taxon>
        <taxon>Paenibacillaceae</taxon>
        <taxon>Paenibacillus</taxon>
    </lineage>
</organism>
<dbReference type="CDD" id="cd05250">
    <property type="entry name" value="CC3_like_SDR_a"/>
    <property type="match status" value="1"/>
</dbReference>
<comment type="caution">
    <text evidence="2">The sequence shown here is derived from an EMBL/GenBank/DDBJ whole genome shotgun (WGS) entry which is preliminary data.</text>
</comment>
<gene>
    <name evidence="2" type="ORF">GCM10010916_00060</name>
</gene>
<evidence type="ECO:0000313" key="3">
    <source>
        <dbReference type="Proteomes" id="UP000644756"/>
    </source>
</evidence>
<dbReference type="AlphaFoldDB" id="A0A917CGE3"/>
<sequence length="225" mass="24765">MGKVAVVAGAAGLVGKELVQLLLQHPDYERVIALVRRKSGAEQGKLIELVVSFDRLEQEASGLMKGADVFCALGTTIKKAKSQEQFRRVDYVYPLQLGELGKREGVRSYSVITAMGANEQSRFFYSRVKGELETRLAALGLNTLHIFRPSLLLGDREEFRLGERIGGAAAKPLSFLLNGPLRKYRAIEATTVAEAMVAAVQRESNPGVHIYESDRIEQIAKSFAK</sequence>
<dbReference type="PANTHER" id="PTHR14097">
    <property type="entry name" value="OXIDOREDUCTASE HTATIP2"/>
    <property type="match status" value="1"/>
</dbReference>
<reference evidence="2" key="2">
    <citation type="submission" date="2020-09" db="EMBL/GenBank/DDBJ databases">
        <authorList>
            <person name="Sun Q."/>
            <person name="Zhou Y."/>
        </authorList>
    </citation>
    <scope>NUCLEOTIDE SEQUENCE</scope>
    <source>
        <strain evidence="2">CGMCC 1.12987</strain>
    </source>
</reference>
<dbReference type="SUPFAM" id="SSF51735">
    <property type="entry name" value="NAD(P)-binding Rossmann-fold domains"/>
    <property type="match status" value="1"/>
</dbReference>
<evidence type="ECO:0000313" key="2">
    <source>
        <dbReference type="EMBL" id="GGF86721.1"/>
    </source>
</evidence>
<dbReference type="EMBL" id="BMGR01000001">
    <property type="protein sequence ID" value="GGF86721.1"/>
    <property type="molecule type" value="Genomic_DNA"/>
</dbReference>
<feature type="domain" description="NAD(P)-binding" evidence="1">
    <location>
        <begin position="9"/>
        <end position="126"/>
    </location>
</feature>
<reference evidence="2" key="1">
    <citation type="journal article" date="2014" name="Int. J. Syst. Evol. Microbiol.">
        <title>Complete genome sequence of Corynebacterium casei LMG S-19264T (=DSM 44701T), isolated from a smear-ripened cheese.</title>
        <authorList>
            <consortium name="US DOE Joint Genome Institute (JGI-PGF)"/>
            <person name="Walter F."/>
            <person name="Albersmeier A."/>
            <person name="Kalinowski J."/>
            <person name="Ruckert C."/>
        </authorList>
    </citation>
    <scope>NUCLEOTIDE SEQUENCE</scope>
    <source>
        <strain evidence="2">CGMCC 1.12987</strain>
    </source>
</reference>
<dbReference type="Pfam" id="PF13460">
    <property type="entry name" value="NAD_binding_10"/>
    <property type="match status" value="1"/>
</dbReference>
<dbReference type="Gene3D" id="3.40.50.720">
    <property type="entry name" value="NAD(P)-binding Rossmann-like Domain"/>
    <property type="match status" value="1"/>
</dbReference>
<dbReference type="Proteomes" id="UP000644756">
    <property type="component" value="Unassembled WGS sequence"/>
</dbReference>
<accession>A0A917CGE3</accession>